<protein>
    <recommendedName>
        <fullName evidence="3">Glycosyl transferase</fullName>
    </recommendedName>
</protein>
<comment type="caution">
    <text evidence="1">The sequence shown here is derived from an EMBL/GenBank/DDBJ whole genome shotgun (WGS) entry which is preliminary data.</text>
</comment>
<dbReference type="Proteomes" id="UP001246372">
    <property type="component" value="Unassembled WGS sequence"/>
</dbReference>
<dbReference type="InterPro" id="IPR029044">
    <property type="entry name" value="Nucleotide-diphossugar_trans"/>
</dbReference>
<evidence type="ECO:0000313" key="1">
    <source>
        <dbReference type="EMBL" id="MDT9001260.1"/>
    </source>
</evidence>
<dbReference type="EMBL" id="JAVXZY010000008">
    <property type="protein sequence ID" value="MDT9001260.1"/>
    <property type="molecule type" value="Genomic_DNA"/>
</dbReference>
<dbReference type="Gene3D" id="3.90.550.10">
    <property type="entry name" value="Spore Coat Polysaccharide Biosynthesis Protein SpsA, Chain A"/>
    <property type="match status" value="1"/>
</dbReference>
<evidence type="ECO:0000313" key="2">
    <source>
        <dbReference type="Proteomes" id="UP001246372"/>
    </source>
</evidence>
<dbReference type="SUPFAM" id="SSF53448">
    <property type="entry name" value="Nucleotide-diphospho-sugar transferases"/>
    <property type="match status" value="1"/>
</dbReference>
<evidence type="ECO:0008006" key="3">
    <source>
        <dbReference type="Google" id="ProtNLM"/>
    </source>
</evidence>
<dbReference type="RefSeq" id="WP_315652141.1">
    <property type="nucleotide sequence ID" value="NZ_JAVXZY010000008.1"/>
</dbReference>
<organism evidence="1 2">
    <name type="scientific">Roseateles aquae</name>
    <dbReference type="NCBI Taxonomy" id="3077235"/>
    <lineage>
        <taxon>Bacteria</taxon>
        <taxon>Pseudomonadati</taxon>
        <taxon>Pseudomonadota</taxon>
        <taxon>Betaproteobacteria</taxon>
        <taxon>Burkholderiales</taxon>
        <taxon>Sphaerotilaceae</taxon>
        <taxon>Roseateles</taxon>
    </lineage>
</organism>
<reference evidence="1" key="1">
    <citation type="submission" date="2023-09" db="EMBL/GenBank/DDBJ databases">
        <title>Paucibacter sp. APW11 Genome sequencing and assembly.</title>
        <authorList>
            <person name="Kim I."/>
        </authorList>
    </citation>
    <scope>NUCLEOTIDE SEQUENCE</scope>
    <source>
        <strain evidence="1">APW11</strain>
    </source>
</reference>
<keyword evidence="2" id="KW-1185">Reference proteome</keyword>
<proteinExistence type="predicted"/>
<accession>A0ABU3PF72</accession>
<sequence length="416" mass="47538">MKLCIFTIVARNYLPLALTLADSVRTHHPGVDFRIVVVDGLDGLPEQGYSHRLVALDDYLDDSFEPLKFKYNITEFCTSVKAHLFLRLLEETKADYCYYLDPDTWLFAPLDAIHSQAPGASVYLTPHLLHCQVDADHAYPEYKHLWEGIFNLGFCAVRSSPAALNFLQWWDKRLRESCYADHFDGLHTDQKWMDYAPAYLGDQLHILRLQGVNVAHWNLDERCLTEHGTGWQINGEPLILFHFSGFDFAGELLTRHAEPQRQQHYDSQALRKLAASYRQAVLSKGYAAHISIPYAFGRFNNGDAVTPLHRRLYRALGAGQWDQRPFAAQSRLHRALADARLMDNSPAAQRSHAAATLPSLGRLTKIAHRTLKLFLKLFGAARYAYLLKFFGKFSRPEQHVFLLETGPASHPNQKHR</sequence>
<name>A0ABU3PF72_9BURK</name>
<gene>
    <name evidence="1" type="ORF">RQP53_18420</name>
</gene>